<evidence type="ECO:0000313" key="2">
    <source>
        <dbReference type="Proteomes" id="UP001152888"/>
    </source>
</evidence>
<dbReference type="OrthoDB" id="6133115at2759"/>
<dbReference type="PANTHER" id="PTHR45740:SF2">
    <property type="entry name" value="POLY [ADP-RIBOSE] POLYMERASE"/>
    <property type="match status" value="1"/>
</dbReference>
<dbReference type="InterPro" id="IPR051712">
    <property type="entry name" value="ARTD-AVP"/>
</dbReference>
<comment type="caution">
    <text evidence="1">The sequence shown here is derived from an EMBL/GenBank/DDBJ whole genome shotgun (WGS) entry which is preliminary data.</text>
</comment>
<dbReference type="GO" id="GO:0005634">
    <property type="term" value="C:nucleus"/>
    <property type="evidence" value="ECO:0007669"/>
    <property type="project" value="TreeGrafter"/>
</dbReference>
<name>A0A9P0KJ91_ACAOB</name>
<dbReference type="GO" id="GO:0003950">
    <property type="term" value="F:NAD+ poly-ADP-ribosyltransferase activity"/>
    <property type="evidence" value="ECO:0007669"/>
    <property type="project" value="TreeGrafter"/>
</dbReference>
<accession>A0A9P0KJ91</accession>
<gene>
    <name evidence="1" type="ORF">ACAOBT_LOCUS11861</name>
</gene>
<dbReference type="GO" id="GO:1990404">
    <property type="term" value="F:NAD+-protein mono-ADP-ribosyltransferase activity"/>
    <property type="evidence" value="ECO:0007669"/>
    <property type="project" value="TreeGrafter"/>
</dbReference>
<keyword evidence="2" id="KW-1185">Reference proteome</keyword>
<reference evidence="1" key="1">
    <citation type="submission" date="2022-03" db="EMBL/GenBank/DDBJ databases">
        <authorList>
            <person name="Sayadi A."/>
        </authorList>
    </citation>
    <scope>NUCLEOTIDE SEQUENCE</scope>
</reference>
<dbReference type="AlphaFoldDB" id="A0A9P0KJ91"/>
<dbReference type="EMBL" id="CAKOFQ010006841">
    <property type="protein sequence ID" value="CAH1975942.1"/>
    <property type="molecule type" value="Genomic_DNA"/>
</dbReference>
<dbReference type="Gene3D" id="3.90.228.10">
    <property type="match status" value="1"/>
</dbReference>
<dbReference type="SUPFAM" id="SSF56399">
    <property type="entry name" value="ADP-ribosylation"/>
    <property type="match status" value="1"/>
</dbReference>
<organism evidence="1 2">
    <name type="scientific">Acanthoscelides obtectus</name>
    <name type="common">Bean weevil</name>
    <name type="synonym">Bruchus obtectus</name>
    <dbReference type="NCBI Taxonomy" id="200917"/>
    <lineage>
        <taxon>Eukaryota</taxon>
        <taxon>Metazoa</taxon>
        <taxon>Ecdysozoa</taxon>
        <taxon>Arthropoda</taxon>
        <taxon>Hexapoda</taxon>
        <taxon>Insecta</taxon>
        <taxon>Pterygota</taxon>
        <taxon>Neoptera</taxon>
        <taxon>Endopterygota</taxon>
        <taxon>Coleoptera</taxon>
        <taxon>Polyphaga</taxon>
        <taxon>Cucujiformia</taxon>
        <taxon>Chrysomeloidea</taxon>
        <taxon>Chrysomelidae</taxon>
        <taxon>Bruchinae</taxon>
        <taxon>Bruchini</taxon>
        <taxon>Acanthoscelides</taxon>
    </lineage>
</organism>
<proteinExistence type="predicted"/>
<dbReference type="Proteomes" id="UP001152888">
    <property type="component" value="Unassembled WGS sequence"/>
</dbReference>
<evidence type="ECO:0008006" key="3">
    <source>
        <dbReference type="Google" id="ProtNLM"/>
    </source>
</evidence>
<protein>
    <recommendedName>
        <fullName evidence="3">Poly [ADP-ribose] polymerase</fullName>
    </recommendedName>
</protein>
<dbReference type="PANTHER" id="PTHR45740">
    <property type="entry name" value="POLY [ADP-RIBOSE] POLYMERASE"/>
    <property type="match status" value="1"/>
</dbReference>
<sequence length="212" mass="24083">MGGLFSSDAKQPHVDNNARSVFQSIHTEISASSNDTGRRYESASVIRPSTISYTYEKPIPQITYETLCNEFNSFSIRPSYIKKVQLNEAFIKSLSDNVGITDWGICENNFNWRLRGTALGHRFGQGVSFTNISNYATHYGDLKHPRKAMILAQVLVRHTCIGYGGMVIPDEPFDTATNDKGQVFVKFEDNEFYPSYVIYRVAHKSFELEKKE</sequence>
<evidence type="ECO:0000313" key="1">
    <source>
        <dbReference type="EMBL" id="CAH1975942.1"/>
    </source>
</evidence>